<sequence length="478" mass="51786">MAEKKQQINELFASQLNVANVGVEVFYQAVRDQNVPAVQVDWRPPAGGDARLAQVLDQLRRLPPERIEAANAEAHRRMDKGDPVWAGMVYAKDVLPDMDRYTIGHAGPPLRWEEMCGPMKGAVIGAIRYEGLADTEEEAVALVESGKIRFRPNHSVACVGPMTGMITWSMPLFKVVNKTFGNVAYCTVNEGLGKVMRFGANDDSVLRRLKWLEQVLAPALQKAVELHGPFSLKVLMAKALAMGDEMHQRNIAASSLFARDVLPALIRAVEDREQLGEIADFISGNDQFFLNLAMASCKAVCDAAKDIPDCTIVTAMSRNGTNFGIKVSALGEQWFEAPVLMPKGLFFPGYGPEDANPDMGDSAITETYGIGGFTMGSAPAVVRFVGADSVQAAMNYTKDMYEITQGVNSQLTIPNMDFKGAPMGIDIRKVVETGITPVINTGMAHKKPGVGQVGAGIVRAPMECFTGALEAFARSLNI</sequence>
<organism evidence="1 2">
    <name type="scientific">Flavonifractor hominis</name>
    <dbReference type="NCBI Taxonomy" id="3133178"/>
    <lineage>
        <taxon>Bacteria</taxon>
        <taxon>Bacillati</taxon>
        <taxon>Bacillota</taxon>
        <taxon>Clostridia</taxon>
        <taxon>Eubacteriales</taxon>
        <taxon>Oscillospiraceae</taxon>
        <taxon>Flavonifractor</taxon>
    </lineage>
</organism>
<dbReference type="RefSeq" id="WP_349139769.1">
    <property type="nucleotide sequence ID" value="NZ_JBBMFT010000003.1"/>
</dbReference>
<name>A0ABV1ENK4_9FIRM</name>
<evidence type="ECO:0000313" key="1">
    <source>
        <dbReference type="EMBL" id="MEQ2456183.1"/>
    </source>
</evidence>
<dbReference type="Gene3D" id="3.90.1700.10">
    <property type="entry name" value="v583 domain like"/>
    <property type="match status" value="1"/>
</dbReference>
<dbReference type="Proteomes" id="UP001440599">
    <property type="component" value="Unassembled WGS sequence"/>
</dbReference>
<protein>
    <submittedName>
        <fullName evidence="1">DUF1116 domain-containing protein</fullName>
    </submittedName>
</protein>
<dbReference type="Gene3D" id="3.90.1710.10">
    <property type="entry name" value="Enterococcus faecalis V583 domain"/>
    <property type="match status" value="1"/>
</dbReference>
<dbReference type="InterPro" id="IPR024033">
    <property type="entry name" value="OXTCase_su_AllG_h-dom"/>
</dbReference>
<gene>
    <name evidence="1" type="ORF">WMO45_06570</name>
</gene>
<dbReference type="Gene3D" id="3.40.50.720">
    <property type="entry name" value="NAD(P)-binding Rossmann-like Domain"/>
    <property type="match status" value="1"/>
</dbReference>
<dbReference type="Pfam" id="PF06545">
    <property type="entry name" value="AllG"/>
    <property type="match status" value="1"/>
</dbReference>
<comment type="caution">
    <text evidence="1">The sequence shown here is derived from an EMBL/GenBank/DDBJ whole genome shotgun (WGS) entry which is preliminary data.</text>
</comment>
<evidence type="ECO:0000313" key="2">
    <source>
        <dbReference type="Proteomes" id="UP001440599"/>
    </source>
</evidence>
<dbReference type="Gene3D" id="1.10.10.660">
    <property type="entry name" value="conserved protein of unknown function from Enterococcus faecalis V583"/>
    <property type="match status" value="1"/>
</dbReference>
<dbReference type="EMBL" id="JBBMFT010000003">
    <property type="protein sequence ID" value="MEQ2456183.1"/>
    <property type="molecule type" value="Genomic_DNA"/>
</dbReference>
<keyword evidence="2" id="KW-1185">Reference proteome</keyword>
<reference evidence="1 2" key="1">
    <citation type="submission" date="2024-03" db="EMBL/GenBank/DDBJ databases">
        <title>Human intestinal bacterial collection.</title>
        <authorList>
            <person name="Pauvert C."/>
            <person name="Hitch T.C.A."/>
            <person name="Clavel T."/>
        </authorList>
    </citation>
    <scope>NUCLEOTIDE SEQUENCE [LARGE SCALE GENOMIC DNA]</scope>
    <source>
        <strain evidence="1 2">CLA-AP-H34</strain>
    </source>
</reference>
<accession>A0ABV1ENK4</accession>
<proteinExistence type="predicted"/>
<dbReference type="InterPro" id="IPR009499">
    <property type="entry name" value="AllG-like"/>
</dbReference>